<gene>
    <name evidence="1" type="ORF">CB5_LOCUS18388</name>
</gene>
<dbReference type="InterPro" id="IPR045282">
    <property type="entry name" value="At4g08330-like"/>
</dbReference>
<dbReference type="EMBL" id="LR862153">
    <property type="protein sequence ID" value="CAD1835177.1"/>
    <property type="molecule type" value="Genomic_DNA"/>
</dbReference>
<dbReference type="Pfam" id="PF24046">
    <property type="entry name" value="At4g08330"/>
    <property type="match status" value="1"/>
</dbReference>
<accession>A0A6V7PWW9</accession>
<evidence type="ECO:0000313" key="1">
    <source>
        <dbReference type="EMBL" id="CAD1835177.1"/>
    </source>
</evidence>
<dbReference type="InterPro" id="IPR011057">
    <property type="entry name" value="Mss4-like_sf"/>
</dbReference>
<reference evidence="1" key="1">
    <citation type="submission" date="2020-07" db="EMBL/GenBank/DDBJ databases">
        <authorList>
            <person name="Lin J."/>
        </authorList>
    </citation>
    <scope>NUCLEOTIDE SEQUENCE</scope>
</reference>
<dbReference type="SUPFAM" id="SSF51316">
    <property type="entry name" value="Mss4-like"/>
    <property type="match status" value="1"/>
</dbReference>
<dbReference type="AlphaFoldDB" id="A0A6V7PWW9"/>
<organism evidence="1">
    <name type="scientific">Ananas comosus var. bracteatus</name>
    <name type="common">red pineapple</name>
    <dbReference type="NCBI Taxonomy" id="296719"/>
    <lineage>
        <taxon>Eukaryota</taxon>
        <taxon>Viridiplantae</taxon>
        <taxon>Streptophyta</taxon>
        <taxon>Embryophyta</taxon>
        <taxon>Tracheophyta</taxon>
        <taxon>Spermatophyta</taxon>
        <taxon>Magnoliopsida</taxon>
        <taxon>Liliopsida</taxon>
        <taxon>Poales</taxon>
        <taxon>Bromeliaceae</taxon>
        <taxon>Bromelioideae</taxon>
        <taxon>Ananas</taxon>
    </lineage>
</organism>
<evidence type="ECO:0008006" key="2">
    <source>
        <dbReference type="Google" id="ProtNLM"/>
    </source>
</evidence>
<name>A0A6V7PWW9_ANACO</name>
<dbReference type="PANTHER" id="PTHR33674:SF5">
    <property type="entry name" value="METHIONINE-S-OXIDE REDUCTASE"/>
    <property type="match status" value="1"/>
</dbReference>
<sequence length="129" mass="14813">MSIRFDSIQVRRVRGGAEPERAHLYPPGTYFEAGDKGTLSFSWIDESKFRFARESRFVPFFETVNYWGVHRNRTRILCDACGRLLGHVYDDGPPLMQGHGQLGFGPSQAIPRRPRYRFKIKALNASPHS</sequence>
<proteinExistence type="predicted"/>
<protein>
    <recommendedName>
        <fullName evidence="2">MsrB domain-containing protein</fullName>
    </recommendedName>
</protein>
<dbReference type="PANTHER" id="PTHR33674">
    <property type="entry name" value="METHIONINE-S-OXIDE REDUCTASE"/>
    <property type="match status" value="1"/>
</dbReference>